<keyword evidence="8" id="KW-0805">Transcription regulation</keyword>
<dbReference type="InterPro" id="IPR036236">
    <property type="entry name" value="Znf_C2H2_sf"/>
</dbReference>
<keyword evidence="5" id="KW-0677">Repeat</keyword>
<keyword evidence="11" id="KW-0539">Nucleus</keyword>
<dbReference type="PANTHER" id="PTHR19818">
    <property type="entry name" value="ZINC FINGER PROTEIN ZIC AND GLI"/>
    <property type="match status" value="1"/>
</dbReference>
<dbReference type="GO" id="GO:0008270">
    <property type="term" value="F:zinc ion binding"/>
    <property type="evidence" value="ECO:0007669"/>
    <property type="project" value="UniProtKB-KW"/>
</dbReference>
<feature type="domain" description="C2H2-type" evidence="14">
    <location>
        <begin position="214"/>
        <end position="241"/>
    </location>
</feature>
<name>A0A8C6U0Q6_9GOBI</name>
<evidence type="ECO:0000256" key="9">
    <source>
        <dbReference type="ARBA" id="ARBA00023125"/>
    </source>
</evidence>
<dbReference type="PROSITE" id="PS50157">
    <property type="entry name" value="ZINC_FINGER_C2H2_2"/>
    <property type="match status" value="6"/>
</dbReference>
<dbReference type="PROSITE" id="PS00028">
    <property type="entry name" value="ZINC_FINGER_C2H2_1"/>
    <property type="match status" value="6"/>
</dbReference>
<feature type="compositionally biased region" description="Basic and acidic residues" evidence="13">
    <location>
        <begin position="109"/>
        <end position="124"/>
    </location>
</feature>
<evidence type="ECO:0000256" key="12">
    <source>
        <dbReference type="PROSITE-ProRule" id="PRU00042"/>
    </source>
</evidence>
<dbReference type="GO" id="GO:0005634">
    <property type="term" value="C:nucleus"/>
    <property type="evidence" value="ECO:0007669"/>
    <property type="project" value="UniProtKB-SubCell"/>
</dbReference>
<evidence type="ECO:0000256" key="7">
    <source>
        <dbReference type="ARBA" id="ARBA00022833"/>
    </source>
</evidence>
<evidence type="ECO:0000256" key="6">
    <source>
        <dbReference type="ARBA" id="ARBA00022771"/>
    </source>
</evidence>
<evidence type="ECO:0000256" key="10">
    <source>
        <dbReference type="ARBA" id="ARBA00023163"/>
    </source>
</evidence>
<comment type="function">
    <text evidence="1">May be involved in transcriptional regulation.</text>
</comment>
<dbReference type="FunFam" id="3.30.160.60:FF:000097">
    <property type="entry name" value="Zinc finger protein"/>
    <property type="match status" value="1"/>
</dbReference>
<comment type="subcellular location">
    <subcellularLocation>
        <location evidence="2">Nucleus</location>
    </subcellularLocation>
</comment>
<dbReference type="FunFam" id="3.30.160.60:FF:000446">
    <property type="entry name" value="Zinc finger protein"/>
    <property type="match status" value="1"/>
</dbReference>
<feature type="domain" description="C2H2-type" evidence="14">
    <location>
        <begin position="130"/>
        <end position="157"/>
    </location>
</feature>
<feature type="domain" description="C2H2-type" evidence="14">
    <location>
        <begin position="186"/>
        <end position="213"/>
    </location>
</feature>
<evidence type="ECO:0000256" key="4">
    <source>
        <dbReference type="ARBA" id="ARBA00022723"/>
    </source>
</evidence>
<evidence type="ECO:0000256" key="5">
    <source>
        <dbReference type="ARBA" id="ARBA00022737"/>
    </source>
</evidence>
<evidence type="ECO:0000256" key="3">
    <source>
        <dbReference type="ARBA" id="ARBA00006991"/>
    </source>
</evidence>
<dbReference type="Proteomes" id="UP000694523">
    <property type="component" value="Unplaced"/>
</dbReference>
<keyword evidence="16" id="KW-1185">Reference proteome</keyword>
<evidence type="ECO:0000313" key="15">
    <source>
        <dbReference type="Ensembl" id="ENSNMLP00000027925.1"/>
    </source>
</evidence>
<dbReference type="GO" id="GO:0000978">
    <property type="term" value="F:RNA polymerase II cis-regulatory region sequence-specific DNA binding"/>
    <property type="evidence" value="ECO:0007669"/>
    <property type="project" value="TreeGrafter"/>
</dbReference>
<keyword evidence="7" id="KW-0862">Zinc</keyword>
<dbReference type="InterPro" id="IPR050329">
    <property type="entry name" value="GLI_C2H2-zinc-finger"/>
</dbReference>
<dbReference type="InterPro" id="IPR013087">
    <property type="entry name" value="Znf_C2H2_type"/>
</dbReference>
<dbReference type="AlphaFoldDB" id="A0A8C6U0Q6"/>
<dbReference type="Pfam" id="PF13912">
    <property type="entry name" value="zf-C2H2_6"/>
    <property type="match status" value="1"/>
</dbReference>
<accession>A0A8C6U0Q6</accession>
<feature type="domain" description="C2H2-type" evidence="14">
    <location>
        <begin position="270"/>
        <end position="297"/>
    </location>
</feature>
<dbReference type="SUPFAM" id="SSF57667">
    <property type="entry name" value="beta-beta-alpha zinc fingers"/>
    <property type="match status" value="3"/>
</dbReference>
<dbReference type="FunFam" id="3.30.160.60:FF:000193">
    <property type="entry name" value="Zinc finger protein 300"/>
    <property type="match status" value="1"/>
</dbReference>
<evidence type="ECO:0000256" key="11">
    <source>
        <dbReference type="ARBA" id="ARBA00023242"/>
    </source>
</evidence>
<keyword evidence="4" id="KW-0479">Metal-binding</keyword>
<dbReference type="GO" id="GO:0045944">
    <property type="term" value="P:positive regulation of transcription by RNA polymerase II"/>
    <property type="evidence" value="ECO:0007669"/>
    <property type="project" value="UniProtKB-ARBA"/>
</dbReference>
<dbReference type="PANTHER" id="PTHR19818:SF163">
    <property type="entry name" value="C2H2-TYPE DOMAIN-CONTAINING PROTEIN"/>
    <property type="match status" value="1"/>
</dbReference>
<reference evidence="15" key="2">
    <citation type="submission" date="2025-09" db="UniProtKB">
        <authorList>
            <consortium name="Ensembl"/>
        </authorList>
    </citation>
    <scope>IDENTIFICATION</scope>
</reference>
<evidence type="ECO:0000256" key="2">
    <source>
        <dbReference type="ARBA" id="ARBA00004123"/>
    </source>
</evidence>
<dbReference type="GO" id="GO:0000981">
    <property type="term" value="F:DNA-binding transcription factor activity, RNA polymerase II-specific"/>
    <property type="evidence" value="ECO:0007669"/>
    <property type="project" value="TreeGrafter"/>
</dbReference>
<evidence type="ECO:0000259" key="14">
    <source>
        <dbReference type="PROSITE" id="PS50157"/>
    </source>
</evidence>
<keyword evidence="10" id="KW-0804">Transcription</keyword>
<feature type="domain" description="C2H2-type" evidence="14">
    <location>
        <begin position="242"/>
        <end position="269"/>
    </location>
</feature>
<reference evidence="15" key="1">
    <citation type="submission" date="2025-08" db="UniProtKB">
        <authorList>
            <consortium name="Ensembl"/>
        </authorList>
    </citation>
    <scope>IDENTIFICATION</scope>
</reference>
<feature type="domain" description="C2H2-type" evidence="14">
    <location>
        <begin position="158"/>
        <end position="185"/>
    </location>
</feature>
<feature type="region of interest" description="Disordered" evidence="13">
    <location>
        <begin position="71"/>
        <end position="132"/>
    </location>
</feature>
<sequence length="316" mass="36920">MARVKLEEEQELWEPAELKHSVVREFKHEPECREIQSLEDTSSVFHCKKEEPEEVEIKAELLPQFVHVSVKSEEGEPQSSLLHQMTEENREDTGSSETDDSQDWAPSAEKPKEQLHGPAHDSDRKKAKRHMCSDCGKRYRTGSKLRIHERTHTGERPFRCTVCQKDFTAKRYLNQHMGIHTEERPFKCTVCEKGYLKQSNLNEHMKSHSGEKPFECTVCEKRFITKSNLTEHMRTHTGERPFKCAVCTKDFTYLTNLNRHARTHTREKPFRCTVCGKSFITNSNLNEHMRIHSVEVPFRCTVCQKILQQSVTYNNT</sequence>
<protein>
    <recommendedName>
        <fullName evidence="14">C2H2-type domain-containing protein</fullName>
    </recommendedName>
</protein>
<evidence type="ECO:0000256" key="13">
    <source>
        <dbReference type="SAM" id="MobiDB-lite"/>
    </source>
</evidence>
<dbReference type="FunFam" id="3.30.160.60:FF:000912">
    <property type="entry name" value="Zinc finger protein 660"/>
    <property type="match status" value="1"/>
</dbReference>
<evidence type="ECO:0000313" key="16">
    <source>
        <dbReference type="Proteomes" id="UP000694523"/>
    </source>
</evidence>
<dbReference type="SMART" id="SM00355">
    <property type="entry name" value="ZnF_C2H2"/>
    <property type="match status" value="6"/>
</dbReference>
<dbReference type="Ensembl" id="ENSNMLT00000031187.1">
    <property type="protein sequence ID" value="ENSNMLP00000027925.1"/>
    <property type="gene ID" value="ENSNMLG00000017778.1"/>
</dbReference>
<comment type="similarity">
    <text evidence="3">Belongs to the krueppel C2H2-type zinc-finger protein family.</text>
</comment>
<dbReference type="FunFam" id="3.30.160.60:FF:002343">
    <property type="entry name" value="Zinc finger protein 33A"/>
    <property type="match status" value="1"/>
</dbReference>
<organism evidence="15 16">
    <name type="scientific">Neogobius melanostomus</name>
    <name type="common">round goby</name>
    <dbReference type="NCBI Taxonomy" id="47308"/>
    <lineage>
        <taxon>Eukaryota</taxon>
        <taxon>Metazoa</taxon>
        <taxon>Chordata</taxon>
        <taxon>Craniata</taxon>
        <taxon>Vertebrata</taxon>
        <taxon>Euteleostomi</taxon>
        <taxon>Actinopterygii</taxon>
        <taxon>Neopterygii</taxon>
        <taxon>Teleostei</taxon>
        <taxon>Neoteleostei</taxon>
        <taxon>Acanthomorphata</taxon>
        <taxon>Gobiaria</taxon>
        <taxon>Gobiiformes</taxon>
        <taxon>Gobioidei</taxon>
        <taxon>Gobiidae</taxon>
        <taxon>Benthophilinae</taxon>
        <taxon>Neogobiini</taxon>
        <taxon>Neogobius</taxon>
    </lineage>
</organism>
<proteinExistence type="inferred from homology"/>
<dbReference type="Pfam" id="PF00096">
    <property type="entry name" value="zf-C2H2"/>
    <property type="match status" value="5"/>
</dbReference>
<evidence type="ECO:0000256" key="1">
    <source>
        <dbReference type="ARBA" id="ARBA00003767"/>
    </source>
</evidence>
<keyword evidence="6 12" id="KW-0863">Zinc-finger</keyword>
<keyword evidence="9" id="KW-0238">DNA-binding</keyword>
<dbReference type="Gene3D" id="3.30.160.60">
    <property type="entry name" value="Classic Zinc Finger"/>
    <property type="match status" value="6"/>
</dbReference>
<dbReference type="FunFam" id="3.30.160.60:FF:001049">
    <property type="entry name" value="zinc finger protein 319"/>
    <property type="match status" value="1"/>
</dbReference>
<evidence type="ECO:0000256" key="8">
    <source>
        <dbReference type="ARBA" id="ARBA00023015"/>
    </source>
</evidence>